<comment type="similarity">
    <text evidence="1">Belongs to the amidase family.</text>
</comment>
<dbReference type="Pfam" id="PF01425">
    <property type="entry name" value="Amidase"/>
    <property type="match status" value="1"/>
</dbReference>
<name>A0A7Z1AV65_9PSEU</name>
<reference evidence="4 5" key="1">
    <citation type="submission" date="2016-12" db="EMBL/GenBank/DDBJ databases">
        <title>The draft genome sequence of Actinophytocola xinjiangensis.</title>
        <authorList>
            <person name="Wang W."/>
            <person name="Yuan L."/>
        </authorList>
    </citation>
    <scope>NUCLEOTIDE SEQUENCE [LARGE SCALE GENOMIC DNA]</scope>
    <source>
        <strain evidence="4 5">CGMCC 4.4663</strain>
    </source>
</reference>
<dbReference type="SUPFAM" id="SSF75304">
    <property type="entry name" value="Amidase signature (AS) enzymes"/>
    <property type="match status" value="1"/>
</dbReference>
<dbReference type="Proteomes" id="UP000185696">
    <property type="component" value="Unassembled WGS sequence"/>
</dbReference>
<feature type="domain" description="Amidase" evidence="3">
    <location>
        <begin position="28"/>
        <end position="432"/>
    </location>
</feature>
<protein>
    <recommendedName>
        <fullName evidence="3">Amidase domain-containing protein</fullName>
    </recommendedName>
</protein>
<dbReference type="PANTHER" id="PTHR11895">
    <property type="entry name" value="TRANSAMIDASE"/>
    <property type="match status" value="1"/>
</dbReference>
<evidence type="ECO:0000256" key="2">
    <source>
        <dbReference type="SAM" id="MobiDB-lite"/>
    </source>
</evidence>
<evidence type="ECO:0000313" key="4">
    <source>
        <dbReference type="EMBL" id="OLF06929.1"/>
    </source>
</evidence>
<keyword evidence="5" id="KW-1185">Reference proteome</keyword>
<dbReference type="InterPro" id="IPR036928">
    <property type="entry name" value="AS_sf"/>
</dbReference>
<accession>A0A7Z1AV65</accession>
<gene>
    <name evidence="4" type="ORF">BLA60_29130</name>
</gene>
<dbReference type="EMBL" id="MSIF01000018">
    <property type="protein sequence ID" value="OLF06929.1"/>
    <property type="molecule type" value="Genomic_DNA"/>
</dbReference>
<dbReference type="PANTHER" id="PTHR11895:SF7">
    <property type="entry name" value="GLUTAMYL-TRNA(GLN) AMIDOTRANSFERASE SUBUNIT A, MITOCHONDRIAL"/>
    <property type="match status" value="1"/>
</dbReference>
<dbReference type="InterPro" id="IPR000120">
    <property type="entry name" value="Amidase"/>
</dbReference>
<dbReference type="GO" id="GO:0003824">
    <property type="term" value="F:catalytic activity"/>
    <property type="evidence" value="ECO:0007669"/>
    <property type="project" value="InterPro"/>
</dbReference>
<evidence type="ECO:0000313" key="5">
    <source>
        <dbReference type="Proteomes" id="UP000185696"/>
    </source>
</evidence>
<dbReference type="OrthoDB" id="182039at2"/>
<organism evidence="4 5">
    <name type="scientific">Actinophytocola xinjiangensis</name>
    <dbReference type="NCBI Taxonomy" id="485602"/>
    <lineage>
        <taxon>Bacteria</taxon>
        <taxon>Bacillati</taxon>
        <taxon>Actinomycetota</taxon>
        <taxon>Actinomycetes</taxon>
        <taxon>Pseudonocardiales</taxon>
        <taxon>Pseudonocardiaceae</taxon>
    </lineage>
</organism>
<sequence length="447" mass="46404">MSVLSPPAPTSFQTATALFTTGADTPREFLERALERLAETEPRLRAFAALDLPRARMAADAATARWRAGHPRSPVDGMPVGLKDVIDVAGLPTGAGSPALEGFRPWHDSAAAHALRLAGAAIVGKTTTTELALTYPPDTRNPHDPARTPGGSSSGSAAAVGAGILPAALGTQAIGSVLRPASFCGTYGFKPTFGALNRGGTRDFHSQSCLGVLAASLADVWATAGAIATRAGGDPGHRALRTGEFPAPAAPRAVALLETEGWPAVTTEAGAALDQFLSRTGVRVLTRHNHPALAALETLLAGALDRARQIINHESRWLVDALADRDPHGLSPTLLDRVDRIRSLTDDDYAALLDWRTSLRAAYEQVLRDADVAVTLSAPGPAPVGLSTTGDAALTVPASLLAVPALSLPVFTVDGLPLGLQLLGTPHRDPHLVAIASWAEEVTRPNA</sequence>
<evidence type="ECO:0000259" key="3">
    <source>
        <dbReference type="Pfam" id="PF01425"/>
    </source>
</evidence>
<dbReference type="AlphaFoldDB" id="A0A7Z1AV65"/>
<proteinExistence type="inferred from homology"/>
<dbReference type="RefSeq" id="WP_075136230.1">
    <property type="nucleotide sequence ID" value="NZ_MSIF01000018.1"/>
</dbReference>
<dbReference type="Gene3D" id="3.90.1300.10">
    <property type="entry name" value="Amidase signature (AS) domain"/>
    <property type="match status" value="1"/>
</dbReference>
<comment type="caution">
    <text evidence="4">The sequence shown here is derived from an EMBL/GenBank/DDBJ whole genome shotgun (WGS) entry which is preliminary data.</text>
</comment>
<evidence type="ECO:0000256" key="1">
    <source>
        <dbReference type="ARBA" id="ARBA00009199"/>
    </source>
</evidence>
<feature type="region of interest" description="Disordered" evidence="2">
    <location>
        <begin position="133"/>
        <end position="157"/>
    </location>
</feature>
<dbReference type="InterPro" id="IPR023631">
    <property type="entry name" value="Amidase_dom"/>
</dbReference>